<evidence type="ECO:0000313" key="6">
    <source>
        <dbReference type="Proteomes" id="UP000436825"/>
    </source>
</evidence>
<reference evidence="4 5" key="1">
    <citation type="submission" date="2018-08" db="EMBL/GenBank/DDBJ databases">
        <title>A genome reference for cultivated species of the human gut microbiota.</title>
        <authorList>
            <person name="Zou Y."/>
            <person name="Xue W."/>
            <person name="Luo G."/>
        </authorList>
    </citation>
    <scope>NUCLEOTIDE SEQUENCE [LARGE SCALE GENOMIC DNA]</scope>
    <source>
        <strain evidence="4 5">AM30-26</strain>
    </source>
</reference>
<dbReference type="Proteomes" id="UP000440614">
    <property type="component" value="Unassembled WGS sequence"/>
</dbReference>
<accession>A0A2J6A6T4</accession>
<reference evidence="6 7" key="2">
    <citation type="journal article" date="2019" name="Nat. Med.">
        <title>A library of human gut bacterial isolates paired with longitudinal multiomics data enables mechanistic microbiome research.</title>
        <authorList>
            <person name="Poyet M."/>
            <person name="Groussin M."/>
            <person name="Gibbons S.M."/>
            <person name="Avila-Pacheco J."/>
            <person name="Jiang X."/>
            <person name="Kearney S.M."/>
            <person name="Perrotta A.R."/>
            <person name="Berdy B."/>
            <person name="Zhao S."/>
            <person name="Lieberman T.D."/>
            <person name="Swanson P.K."/>
            <person name="Smith M."/>
            <person name="Roesemann S."/>
            <person name="Alexander J.E."/>
            <person name="Rich S.A."/>
            <person name="Livny J."/>
            <person name="Vlamakis H."/>
            <person name="Clish C."/>
            <person name="Bullock K."/>
            <person name="Deik A."/>
            <person name="Scott J."/>
            <person name="Pierce K.A."/>
            <person name="Xavier R.J."/>
            <person name="Alm E.J."/>
        </authorList>
    </citation>
    <scope>NUCLEOTIDE SEQUENCE [LARGE SCALE GENOMIC DNA]</scope>
    <source>
        <strain evidence="3 8">BIOML-A156</strain>
        <strain evidence="2 6">BIOML-A160</strain>
        <strain evidence="1 7">BIOML-A188</strain>
    </source>
</reference>
<evidence type="ECO:0000313" key="3">
    <source>
        <dbReference type="EMBL" id="KAB4478287.1"/>
    </source>
</evidence>
<dbReference type="Proteomes" id="UP000488521">
    <property type="component" value="Unassembled WGS sequence"/>
</dbReference>
<protein>
    <submittedName>
        <fullName evidence="1">Uncharacterized protein</fullName>
    </submittedName>
</protein>
<evidence type="ECO:0000313" key="2">
    <source>
        <dbReference type="EMBL" id="KAB4457414.1"/>
    </source>
</evidence>
<gene>
    <name evidence="4" type="ORF">DW780_03745</name>
    <name evidence="3" type="ORF">GAN59_03895</name>
    <name evidence="2" type="ORF">GAN75_06640</name>
    <name evidence="1" type="ORF">GAO51_13130</name>
</gene>
<dbReference type="Proteomes" id="UP000436825">
    <property type="component" value="Unassembled WGS sequence"/>
</dbReference>
<name>A0A2J6A6T4_BACT4</name>
<dbReference type="EMBL" id="QSJP01000003">
    <property type="protein sequence ID" value="RHD90121.1"/>
    <property type="molecule type" value="Genomic_DNA"/>
</dbReference>
<evidence type="ECO:0000313" key="5">
    <source>
        <dbReference type="Proteomes" id="UP000284785"/>
    </source>
</evidence>
<dbReference type="EMBL" id="WCRW01000004">
    <property type="protein sequence ID" value="KAB4457414.1"/>
    <property type="molecule type" value="Genomic_DNA"/>
</dbReference>
<organism evidence="1 7">
    <name type="scientific">Bacteroides thetaiotaomicron</name>
    <dbReference type="NCBI Taxonomy" id="818"/>
    <lineage>
        <taxon>Bacteria</taxon>
        <taxon>Pseudomonadati</taxon>
        <taxon>Bacteroidota</taxon>
        <taxon>Bacteroidia</taxon>
        <taxon>Bacteroidales</taxon>
        <taxon>Bacteroidaceae</taxon>
        <taxon>Bacteroides</taxon>
    </lineage>
</organism>
<evidence type="ECO:0000313" key="8">
    <source>
        <dbReference type="Proteomes" id="UP000488521"/>
    </source>
</evidence>
<evidence type="ECO:0000313" key="1">
    <source>
        <dbReference type="EMBL" id="KAB4311703.1"/>
    </source>
</evidence>
<sequence>MGELTYSVLKAGCKRVTKNGTTTPVVVPSQHKHKIKHDKTTMQSYLSMPERHKYHLLIFTYSQTDQAD</sequence>
<proteinExistence type="predicted"/>
<dbReference type="EMBL" id="WCRS01000002">
    <property type="protein sequence ID" value="KAB4478287.1"/>
    <property type="molecule type" value="Genomic_DNA"/>
</dbReference>
<comment type="caution">
    <text evidence="1">The sequence shown here is derived from an EMBL/GenBank/DDBJ whole genome shotgun (WGS) entry which is preliminary data.</text>
</comment>
<dbReference type="AlphaFoldDB" id="A0A2J6A6T4"/>
<evidence type="ECO:0000313" key="7">
    <source>
        <dbReference type="Proteomes" id="UP000440614"/>
    </source>
</evidence>
<dbReference type="EMBL" id="WCSY01000012">
    <property type="protein sequence ID" value="KAB4311703.1"/>
    <property type="molecule type" value="Genomic_DNA"/>
</dbReference>
<dbReference type="Proteomes" id="UP000284785">
    <property type="component" value="Unassembled WGS sequence"/>
</dbReference>
<evidence type="ECO:0000313" key="4">
    <source>
        <dbReference type="EMBL" id="RHD90121.1"/>
    </source>
</evidence>